<proteinExistence type="predicted"/>
<protein>
    <submittedName>
        <fullName evidence="1">Uncharacterized protein</fullName>
    </submittedName>
</protein>
<reference evidence="1 2" key="1">
    <citation type="journal article" date="2022" name="bioRxiv">
        <title>The genome of the oomycete Peronosclerospora sorghi, a cosmopolitan pathogen of maize and sorghum, is inflated with dispersed pseudogenes.</title>
        <authorList>
            <person name="Fletcher K."/>
            <person name="Martin F."/>
            <person name="Isakeit T."/>
            <person name="Cavanaugh K."/>
            <person name="Magill C."/>
            <person name="Michelmore R."/>
        </authorList>
    </citation>
    <scope>NUCLEOTIDE SEQUENCE [LARGE SCALE GENOMIC DNA]</scope>
    <source>
        <strain evidence="1">P6</strain>
    </source>
</reference>
<keyword evidence="2" id="KW-1185">Reference proteome</keyword>
<dbReference type="Proteomes" id="UP001163321">
    <property type="component" value="Chromosome 9"/>
</dbReference>
<accession>A0ACC0VG64</accession>
<evidence type="ECO:0000313" key="2">
    <source>
        <dbReference type="Proteomes" id="UP001163321"/>
    </source>
</evidence>
<organism evidence="1 2">
    <name type="scientific">Peronosclerospora sorghi</name>
    <dbReference type="NCBI Taxonomy" id="230839"/>
    <lineage>
        <taxon>Eukaryota</taxon>
        <taxon>Sar</taxon>
        <taxon>Stramenopiles</taxon>
        <taxon>Oomycota</taxon>
        <taxon>Peronosporomycetes</taxon>
        <taxon>Peronosporales</taxon>
        <taxon>Peronosporaceae</taxon>
        <taxon>Peronosclerospora</taxon>
    </lineage>
</organism>
<evidence type="ECO:0000313" key="1">
    <source>
        <dbReference type="EMBL" id="KAI9905141.1"/>
    </source>
</evidence>
<name>A0ACC0VG64_9STRA</name>
<sequence length="224" mass="24090">MCTTLKKQRPAFMSVHMRPRFSLLRPHSVLELRTLATGKTLPSHSTAFLHRSGRSLPRTQYMLVTGAVLSASISCFFKDSALCQNAKLLAAGEGASGSSSSNKKDDQPMETIIDLVLANCGELTLAGSLGFCSGYALKQVGKTAALAVGLVFIIAQTAAYYGYVDIKWGKVQKDVIAKVDPNGDGKIDSKDVKLWYQRLVKIMKLNLPSSAGFSSGFALGICYS</sequence>
<dbReference type="EMBL" id="CM047588">
    <property type="protein sequence ID" value="KAI9905141.1"/>
    <property type="molecule type" value="Genomic_DNA"/>
</dbReference>
<gene>
    <name evidence="1" type="ORF">PsorP6_013433</name>
</gene>
<comment type="caution">
    <text evidence="1">The sequence shown here is derived from an EMBL/GenBank/DDBJ whole genome shotgun (WGS) entry which is preliminary data.</text>
</comment>